<dbReference type="EMBL" id="JACHFH010000013">
    <property type="protein sequence ID" value="MBB5336128.1"/>
    <property type="molecule type" value="Genomic_DNA"/>
</dbReference>
<reference evidence="1 2" key="1">
    <citation type="submission" date="2020-08" db="EMBL/GenBank/DDBJ databases">
        <title>Genomic Encyclopedia of Type Strains, Phase IV (KMG-IV): sequencing the most valuable type-strain genomes for metagenomic binning, comparative biology and taxonomic classification.</title>
        <authorList>
            <person name="Goeker M."/>
        </authorList>
    </citation>
    <scope>NUCLEOTIDE SEQUENCE [LARGE SCALE GENOMIC DNA]</scope>
    <source>
        <strain evidence="1 2">DSM 24661</strain>
    </source>
</reference>
<evidence type="ECO:0000313" key="2">
    <source>
        <dbReference type="Proteomes" id="UP000559117"/>
    </source>
</evidence>
<proteinExistence type="predicted"/>
<evidence type="ECO:0000313" key="1">
    <source>
        <dbReference type="EMBL" id="MBB5336128.1"/>
    </source>
</evidence>
<protein>
    <submittedName>
        <fullName evidence="1">Uncharacterized protein</fullName>
    </submittedName>
</protein>
<dbReference type="AlphaFoldDB" id="A0A840UN62"/>
<dbReference type="Proteomes" id="UP000559117">
    <property type="component" value="Unassembled WGS sequence"/>
</dbReference>
<accession>A0A840UN62</accession>
<keyword evidence="2" id="KW-1185">Reference proteome</keyword>
<organism evidence="1 2">
    <name type="scientific">Pectinatus brassicae</name>
    <dbReference type="NCBI Taxonomy" id="862415"/>
    <lineage>
        <taxon>Bacteria</taxon>
        <taxon>Bacillati</taxon>
        <taxon>Bacillota</taxon>
        <taxon>Negativicutes</taxon>
        <taxon>Selenomonadales</taxon>
        <taxon>Selenomonadaceae</taxon>
        <taxon>Pectinatus</taxon>
    </lineage>
</organism>
<comment type="caution">
    <text evidence="1">The sequence shown here is derived from an EMBL/GenBank/DDBJ whole genome shotgun (WGS) entry which is preliminary data.</text>
</comment>
<dbReference type="RefSeq" id="WP_183860789.1">
    <property type="nucleotide sequence ID" value="NZ_JACHFH010000013.1"/>
</dbReference>
<gene>
    <name evidence="1" type="ORF">HNR32_001272</name>
</gene>
<sequence length="168" mass="19735">MSKDEKQKDLEHKIVALKIALEMYLVPNYYGFTNNYTDKALPSNERSEVNKQIQGAEKSLEDLNKINLMFHGSKTIKLDDNNDDEKKREFDAICKDYDNAQIKLQEMIKIKMMFMKKLLENNPKLTQNEKTQGEKLKLLMKEYDQSMKSGDMKLKNMVKKYNISLHGM</sequence>
<name>A0A840UN62_9FIRM</name>